<gene>
    <name evidence="2" type="ORF">GPUH_LOCUS10068</name>
</gene>
<keyword evidence="1" id="KW-0472">Membrane</keyword>
<name>A0A183DMX7_9BILA</name>
<protein>
    <submittedName>
        <fullName evidence="4">Transmembrane protein</fullName>
    </submittedName>
</protein>
<dbReference type="WBParaSite" id="GPUH_0001008001-mRNA-1">
    <property type="protein sequence ID" value="GPUH_0001008001-mRNA-1"/>
    <property type="gene ID" value="GPUH_0001008001"/>
</dbReference>
<dbReference type="AlphaFoldDB" id="A0A183DMX7"/>
<dbReference type="Proteomes" id="UP000271098">
    <property type="component" value="Unassembled WGS sequence"/>
</dbReference>
<evidence type="ECO:0000313" key="2">
    <source>
        <dbReference type="EMBL" id="VDK81411.1"/>
    </source>
</evidence>
<keyword evidence="3" id="KW-1185">Reference proteome</keyword>
<proteinExistence type="predicted"/>
<keyword evidence="1" id="KW-1133">Transmembrane helix</keyword>
<reference evidence="4" key="1">
    <citation type="submission" date="2016-06" db="UniProtKB">
        <authorList>
            <consortium name="WormBaseParasite"/>
        </authorList>
    </citation>
    <scope>IDENTIFICATION</scope>
</reference>
<dbReference type="OrthoDB" id="9988752at2759"/>
<keyword evidence="1" id="KW-0812">Transmembrane</keyword>
<evidence type="ECO:0000313" key="4">
    <source>
        <dbReference type="WBParaSite" id="GPUH_0001008001-mRNA-1"/>
    </source>
</evidence>
<reference evidence="2 3" key="2">
    <citation type="submission" date="2018-11" db="EMBL/GenBank/DDBJ databases">
        <authorList>
            <consortium name="Pathogen Informatics"/>
        </authorList>
    </citation>
    <scope>NUCLEOTIDE SEQUENCE [LARGE SCALE GENOMIC DNA]</scope>
</reference>
<feature type="transmembrane region" description="Helical" evidence="1">
    <location>
        <begin position="44"/>
        <end position="67"/>
    </location>
</feature>
<sequence length="85" mass="9262">MVLGKSEQCPEGVVDPDFYAVDDLHSERVTATEEKQGSFGAQTLIIVMLMTIAIASVCGFFVGYRIARWKLIQEGHRHSSGSSTG</sequence>
<dbReference type="EMBL" id="UYRT01036117">
    <property type="protein sequence ID" value="VDK81411.1"/>
    <property type="molecule type" value="Genomic_DNA"/>
</dbReference>
<organism evidence="4">
    <name type="scientific">Gongylonema pulchrum</name>
    <dbReference type="NCBI Taxonomy" id="637853"/>
    <lineage>
        <taxon>Eukaryota</taxon>
        <taxon>Metazoa</taxon>
        <taxon>Ecdysozoa</taxon>
        <taxon>Nematoda</taxon>
        <taxon>Chromadorea</taxon>
        <taxon>Rhabditida</taxon>
        <taxon>Spirurina</taxon>
        <taxon>Spiruromorpha</taxon>
        <taxon>Spiruroidea</taxon>
        <taxon>Gongylonematidae</taxon>
        <taxon>Gongylonema</taxon>
    </lineage>
</organism>
<accession>A0A183DMX7</accession>
<evidence type="ECO:0000313" key="3">
    <source>
        <dbReference type="Proteomes" id="UP000271098"/>
    </source>
</evidence>
<evidence type="ECO:0000256" key="1">
    <source>
        <dbReference type="SAM" id="Phobius"/>
    </source>
</evidence>